<feature type="transmembrane region" description="Helical" evidence="11">
    <location>
        <begin position="12"/>
        <end position="37"/>
    </location>
</feature>
<dbReference type="Pfam" id="PF01595">
    <property type="entry name" value="CNNM"/>
    <property type="match status" value="1"/>
</dbReference>
<dbReference type="AlphaFoldDB" id="A0A1B1UGW1"/>
<dbReference type="InterPro" id="IPR036318">
    <property type="entry name" value="FAD-bd_PCMH-like_sf"/>
</dbReference>
<dbReference type="SUPFAM" id="SSF54631">
    <property type="entry name" value="CBS-domain pair"/>
    <property type="match status" value="1"/>
</dbReference>
<dbReference type="InterPro" id="IPR000644">
    <property type="entry name" value="CBS_dom"/>
</dbReference>
<evidence type="ECO:0000259" key="12">
    <source>
        <dbReference type="PROSITE" id="PS51371"/>
    </source>
</evidence>
<dbReference type="PANTHER" id="PTHR43099:SF2">
    <property type="entry name" value="UPF0053 PROTEIN YRKA"/>
    <property type="match status" value="1"/>
</dbReference>
<dbReference type="Gene3D" id="3.30.465.10">
    <property type="match status" value="1"/>
</dbReference>
<dbReference type="InterPro" id="IPR016169">
    <property type="entry name" value="FAD-bd_PCMH_sub2"/>
</dbReference>
<proteinExistence type="inferred from homology"/>
<sequence length="445" mass="48044">MPTDDGSLVNILGILSIIVLVVANGFFVASEFSLVAIRRSRVGQLVTGGRMNARALQRAITRLDYNLAACQLGITISSLALGWIGEPALAHLIEPLLVGPLGSGSTFGAHAIAIAIAFVILTMLHIVLGELAPKSLALQRTEITALLIVRPLVLFGFLFKPAIVCLNGLGNSVLRLAGLRPASEQETIHSPDEIKLLVAETEAAGLLARAQRNVVERIINITSREVCDIMTPRTDIDWTDANDSRDEVLRAVRECCHEHVVVSRGSLDEIVGVIRKQDLLDQALDGEPLDPLAAIQQPLVLPESIPVLHAIERFKAQPARVGVIVDEYGTLQGIVTRTDLLEAIAGDLPDVDEDPAVLEQQDGTFLLDGKVAADEVLMRLNIGRRPEGDFHTLAGFAIALLGRIPAVGDQLAWEGWRFRIVDMDGPRISKVLASRDSDPPSTRPL</sequence>
<dbReference type="Pfam" id="PF03471">
    <property type="entry name" value="CorC_HlyC"/>
    <property type="match status" value="1"/>
</dbReference>
<dbReference type="Pfam" id="PF00571">
    <property type="entry name" value="CBS"/>
    <property type="match status" value="1"/>
</dbReference>
<evidence type="ECO:0000313" key="15">
    <source>
        <dbReference type="Proteomes" id="UP000092839"/>
    </source>
</evidence>
<evidence type="ECO:0000256" key="2">
    <source>
        <dbReference type="ARBA" id="ARBA00006446"/>
    </source>
</evidence>
<evidence type="ECO:0000259" key="13">
    <source>
        <dbReference type="PROSITE" id="PS51846"/>
    </source>
</evidence>
<dbReference type="OrthoDB" id="9805314at2"/>
<evidence type="ECO:0000256" key="11">
    <source>
        <dbReference type="SAM" id="Phobius"/>
    </source>
</evidence>
<dbReference type="GO" id="GO:0050660">
    <property type="term" value="F:flavin adenine dinucleotide binding"/>
    <property type="evidence" value="ECO:0007669"/>
    <property type="project" value="InterPro"/>
</dbReference>
<dbReference type="PANTHER" id="PTHR43099">
    <property type="entry name" value="UPF0053 PROTEIN YRKA"/>
    <property type="match status" value="1"/>
</dbReference>
<name>A0A1B1UGW1_9BRAD</name>
<evidence type="ECO:0000256" key="7">
    <source>
        <dbReference type="ARBA" id="ARBA00023122"/>
    </source>
</evidence>
<keyword evidence="15" id="KW-1185">Reference proteome</keyword>
<dbReference type="EMBL" id="CP016428">
    <property type="protein sequence ID" value="ANW01998.1"/>
    <property type="molecule type" value="Genomic_DNA"/>
</dbReference>
<comment type="subcellular location">
    <subcellularLocation>
        <location evidence="1">Cell membrane</location>
        <topology evidence="1">Multi-pass membrane protein</topology>
    </subcellularLocation>
</comment>
<evidence type="ECO:0000256" key="8">
    <source>
        <dbReference type="ARBA" id="ARBA00023136"/>
    </source>
</evidence>
<evidence type="ECO:0000256" key="3">
    <source>
        <dbReference type="ARBA" id="ARBA00022475"/>
    </source>
</evidence>
<evidence type="ECO:0000256" key="5">
    <source>
        <dbReference type="ARBA" id="ARBA00022737"/>
    </source>
</evidence>
<keyword evidence="6 10" id="KW-1133">Transmembrane helix</keyword>
<evidence type="ECO:0000313" key="14">
    <source>
        <dbReference type="EMBL" id="ANW01998.1"/>
    </source>
</evidence>
<evidence type="ECO:0000256" key="6">
    <source>
        <dbReference type="ARBA" id="ARBA00022989"/>
    </source>
</evidence>
<comment type="similarity">
    <text evidence="2">Belongs to the UPF0053 family. Hemolysin C subfamily.</text>
</comment>
<evidence type="ECO:0000256" key="1">
    <source>
        <dbReference type="ARBA" id="ARBA00004651"/>
    </source>
</evidence>
<dbReference type="InterPro" id="IPR005170">
    <property type="entry name" value="Transptr-assoc_dom"/>
</dbReference>
<dbReference type="InterPro" id="IPR051676">
    <property type="entry name" value="UPF0053_domain"/>
</dbReference>
<organism evidence="14 15">
    <name type="scientific">Bradyrhizobium icense</name>
    <dbReference type="NCBI Taxonomy" id="1274631"/>
    <lineage>
        <taxon>Bacteria</taxon>
        <taxon>Pseudomonadati</taxon>
        <taxon>Pseudomonadota</taxon>
        <taxon>Alphaproteobacteria</taxon>
        <taxon>Hyphomicrobiales</taxon>
        <taxon>Nitrobacteraceae</taxon>
        <taxon>Bradyrhizobium</taxon>
    </lineage>
</organism>
<keyword evidence="7 9" id="KW-0129">CBS domain</keyword>
<feature type="domain" description="CBS" evidence="12">
    <location>
        <begin position="294"/>
        <end position="351"/>
    </location>
</feature>
<gene>
    <name evidence="14" type="ORF">LMTR13_19315</name>
</gene>
<dbReference type="RefSeq" id="WP_065729212.1">
    <property type="nucleotide sequence ID" value="NZ_CP016428.1"/>
</dbReference>
<dbReference type="Gene3D" id="3.10.580.10">
    <property type="entry name" value="CBS-domain"/>
    <property type="match status" value="1"/>
</dbReference>
<dbReference type="SUPFAM" id="SSF56176">
    <property type="entry name" value="FAD-binding/transporter-associated domain-like"/>
    <property type="match status" value="1"/>
</dbReference>
<keyword evidence="4 10" id="KW-0812">Transmembrane</keyword>
<dbReference type="GO" id="GO:0005886">
    <property type="term" value="C:plasma membrane"/>
    <property type="evidence" value="ECO:0007669"/>
    <property type="project" value="UniProtKB-SubCell"/>
</dbReference>
<feature type="domain" description="CNNM transmembrane" evidence="13">
    <location>
        <begin position="6"/>
        <end position="211"/>
    </location>
</feature>
<keyword evidence="5" id="KW-0677">Repeat</keyword>
<dbReference type="PROSITE" id="PS51371">
    <property type="entry name" value="CBS"/>
    <property type="match status" value="2"/>
</dbReference>
<dbReference type="InterPro" id="IPR044751">
    <property type="entry name" value="Ion_transp-like_CBS"/>
</dbReference>
<dbReference type="SMART" id="SM01091">
    <property type="entry name" value="CorC_HlyC"/>
    <property type="match status" value="1"/>
</dbReference>
<feature type="transmembrane region" description="Helical" evidence="11">
    <location>
        <begin position="105"/>
        <end position="131"/>
    </location>
</feature>
<reference evidence="14 15" key="1">
    <citation type="submission" date="2016-07" db="EMBL/GenBank/DDBJ databases">
        <title>Complete genome sequence of Bradyrhizobium icense LMTR 13T, a potential inoculant strain isolated from lima bean (Phaseolus lunatus) in Peru.</title>
        <authorList>
            <person name="Ormeno-Orrillo E."/>
            <person name="Duran D."/>
            <person name="Rogel M.A."/>
            <person name="Rey L."/>
            <person name="Imperial J."/>
            <person name="Ruiz-Argueso T."/>
            <person name="Martinez-Romero E."/>
        </authorList>
    </citation>
    <scope>NUCLEOTIDE SEQUENCE [LARGE SCALE GENOMIC DNA]</scope>
    <source>
        <strain evidence="14 15">LMTR 13</strain>
    </source>
</reference>
<evidence type="ECO:0000256" key="4">
    <source>
        <dbReference type="ARBA" id="ARBA00022692"/>
    </source>
</evidence>
<keyword evidence="8 10" id="KW-0472">Membrane</keyword>
<dbReference type="InterPro" id="IPR046342">
    <property type="entry name" value="CBS_dom_sf"/>
</dbReference>
<dbReference type="KEGG" id="bic:LMTR13_19315"/>
<evidence type="ECO:0000256" key="10">
    <source>
        <dbReference type="PROSITE-ProRule" id="PRU01193"/>
    </source>
</evidence>
<feature type="transmembrane region" description="Helical" evidence="11">
    <location>
        <begin position="143"/>
        <end position="163"/>
    </location>
</feature>
<keyword evidence="3" id="KW-1003">Cell membrane</keyword>
<dbReference type="STRING" id="1274631.LMTR13_19315"/>
<protein>
    <submittedName>
        <fullName evidence="14">Hemolysin</fullName>
    </submittedName>
</protein>
<accession>A0A1B1UGW1</accession>
<evidence type="ECO:0000256" key="9">
    <source>
        <dbReference type="PROSITE-ProRule" id="PRU00703"/>
    </source>
</evidence>
<dbReference type="CDD" id="cd04590">
    <property type="entry name" value="CBS_pair_CorC_HlyC_assoc"/>
    <property type="match status" value="1"/>
</dbReference>
<dbReference type="InterPro" id="IPR002550">
    <property type="entry name" value="CNNM"/>
</dbReference>
<feature type="domain" description="CBS" evidence="12">
    <location>
        <begin position="230"/>
        <end position="289"/>
    </location>
</feature>
<dbReference type="PROSITE" id="PS51846">
    <property type="entry name" value="CNNM"/>
    <property type="match status" value="1"/>
</dbReference>
<dbReference type="Proteomes" id="UP000092839">
    <property type="component" value="Chromosome"/>
</dbReference>